<dbReference type="Pfam" id="PF11974">
    <property type="entry name" value="bMG3"/>
    <property type="match status" value="1"/>
</dbReference>
<evidence type="ECO:0000256" key="2">
    <source>
        <dbReference type="SAM" id="SignalP"/>
    </source>
</evidence>
<dbReference type="OrthoDB" id="9767116at2"/>
<accession>A0A552UFE0</accession>
<evidence type="ECO:0000313" key="5">
    <source>
        <dbReference type="EMBL" id="TRW16911.1"/>
    </source>
</evidence>
<dbReference type="Pfam" id="PF01835">
    <property type="entry name" value="MG2"/>
    <property type="match status" value="1"/>
</dbReference>
<dbReference type="InterPro" id="IPR021868">
    <property type="entry name" value="Alpha_2_Macroglob_MG3"/>
</dbReference>
<dbReference type="InterPro" id="IPR001599">
    <property type="entry name" value="Macroglobln_a2"/>
</dbReference>
<dbReference type="PANTHER" id="PTHR40094:SF1">
    <property type="entry name" value="UBIQUITIN DOMAIN-CONTAINING PROTEIN"/>
    <property type="match status" value="1"/>
</dbReference>
<evidence type="ECO:0000259" key="4">
    <source>
        <dbReference type="SMART" id="SM01360"/>
    </source>
</evidence>
<reference evidence="5 6" key="1">
    <citation type="submission" date="2019-07" db="EMBL/GenBank/DDBJ databases">
        <title>Novel species isolated from glacier.</title>
        <authorList>
            <person name="Liu Q."/>
            <person name="Xin Y.-H."/>
        </authorList>
    </citation>
    <scope>NUCLEOTIDE SEQUENCE [LARGE SCALE GENOMIC DNA]</scope>
    <source>
        <strain evidence="5 6">LB1R16</strain>
    </source>
</reference>
<dbReference type="Gene3D" id="2.60.40.1930">
    <property type="match status" value="1"/>
</dbReference>
<gene>
    <name evidence="5" type="ORF">FMM06_01500</name>
</gene>
<dbReference type="InterPro" id="IPR051802">
    <property type="entry name" value="YfhM-like"/>
</dbReference>
<feature type="domain" description="Alpha-2-macroglobulin bait region" evidence="3">
    <location>
        <begin position="1014"/>
        <end position="1190"/>
    </location>
</feature>
<proteinExistence type="inferred from homology"/>
<dbReference type="InterPro" id="IPR002890">
    <property type="entry name" value="MG2"/>
</dbReference>
<dbReference type="InterPro" id="IPR011625">
    <property type="entry name" value="A2M_N_BRD"/>
</dbReference>
<keyword evidence="6" id="KW-1185">Reference proteome</keyword>
<feature type="signal peptide" evidence="2">
    <location>
        <begin position="1"/>
        <end position="25"/>
    </location>
</feature>
<dbReference type="GO" id="GO:0004866">
    <property type="term" value="F:endopeptidase inhibitor activity"/>
    <property type="evidence" value="ECO:0007669"/>
    <property type="project" value="InterPro"/>
</dbReference>
<dbReference type="InterPro" id="IPR041246">
    <property type="entry name" value="Bact_MG10"/>
</dbReference>
<dbReference type="EMBL" id="VJWA01000001">
    <property type="protein sequence ID" value="TRW16911.1"/>
    <property type="molecule type" value="Genomic_DNA"/>
</dbReference>
<protein>
    <submittedName>
        <fullName evidence="5">Alpha-2-macroglobulin</fullName>
    </submittedName>
</protein>
<dbReference type="Proteomes" id="UP000317894">
    <property type="component" value="Unassembled WGS sequence"/>
</dbReference>
<organism evidence="5 6">
    <name type="scientific">Glacieibacterium frigidum</name>
    <dbReference type="NCBI Taxonomy" id="2593303"/>
    <lineage>
        <taxon>Bacteria</taxon>
        <taxon>Pseudomonadati</taxon>
        <taxon>Pseudomonadota</taxon>
        <taxon>Alphaproteobacteria</taxon>
        <taxon>Sphingomonadales</taxon>
        <taxon>Sphingosinicellaceae</taxon>
        <taxon>Glacieibacterium</taxon>
    </lineage>
</organism>
<evidence type="ECO:0000259" key="3">
    <source>
        <dbReference type="SMART" id="SM01359"/>
    </source>
</evidence>
<dbReference type="SMART" id="SM01360">
    <property type="entry name" value="A2M"/>
    <property type="match status" value="1"/>
</dbReference>
<comment type="caution">
    <text evidence="5">The sequence shown here is derived from an EMBL/GenBank/DDBJ whole genome shotgun (WGS) entry which is preliminary data.</text>
</comment>
<evidence type="ECO:0000256" key="1">
    <source>
        <dbReference type="ARBA" id="ARBA00010556"/>
    </source>
</evidence>
<name>A0A552UFE0_9SPHN</name>
<feature type="domain" description="Alpha-2-macroglobulin" evidence="4">
    <location>
        <begin position="1251"/>
        <end position="1341"/>
    </location>
</feature>
<dbReference type="Pfam" id="PF07703">
    <property type="entry name" value="A2M_BRD"/>
    <property type="match status" value="1"/>
</dbReference>
<keyword evidence="2" id="KW-0732">Signal</keyword>
<sequence length="1925" mass="203288">MGGMRVVIPALLVVAAGLGVRAASAPQAGVELFSPSGSVERVEQIKIRFATPMVAFGDPRLPAPGTGNCTAKAPGRWVDARTFAVDLSAPLPGGLRCTYTLTPGLKDAAGARVVGRTTFAFDTGGPNIRSIIPQEDSGSIEEDSVFLLALNALPTPASVAAHASCTIEGVGEAVPLDLLPNATRDKILSEAGQDYSVRRFLGEAGQRKAEYEGEEIPPRAEIVAAKCRRAFPAGGRVAILWGAGIASPAGLVTAAPRRLDFQVRAAFAARFECSRVNAAAACSPLEAMRVAFTGEVPVELAAKVRLVGPSGSVAADKIEGRKTTIGWVKFSGPFDERAKYRVEMPAGLTDDAGRTLANAARFPLEVATGDLPPLAKFAGPFGIVEAAEGGVLPVTLRGIEAPARGLSTVPLNARTIAVDSDATVARWLRALEEAETDTSYQEPIAGTKDTQTINTTRSTPLIQAGADARALTIPKPGGARAFEVVGIPLKTNGFHVVEIASPILGRALLSKGGTRYVAAGALVTDMAVHFQWGRGRSLAWVTRLKDATVVAGAKIAVSDYCSGQVLWTGTTDRSGRAVIGDLPDPASYGSCRYSQPPLMVSARTVDDYSFTITTWNQGIQPGDFQLPTGYGRDNDTYHSVFDRTLLKAGETVHIKHFIRTRSDRGLGFPAELPKNPSVVIRHTGSDQSYELPLALGRDGVGVSEWAVPKDAAQGDYEVSIAETGATDRKVSGSFKVDEFRLPTIRATVRGPAAKQVAPTAVPIDLSLTYLSGGAVARAPVKLRTLVETRDVEIADYPGFTFAGEPVKAGIVPLGGGEEAESAGPMRASVEPVTLAANGGARVTVGKLTPVTRPSRLVAEMDYDDANGEVATVSANIDLDPSSLRVGIAGDGWLMKADDLRLKLVVLDLDNRPVKGARVKVALFSRETYSYRKRLIGGFYAYDNSRETKQLDADCTGTSDDKGLVSCAIDVGVSGEVIAQATVADSSGRVSTATKSVWLAGDDDWWFGGDNGDRMDVVAEAPEVAADGVARLQVRMPFRSATALVSVLRDGVIDSFVTQLDGKDPVVEVQMKRGYAPDVYVSVLAVRGRVAGWRLWLADLARRWNLPWISRDAASPTALVDLAKPSYRLGMVKLRVGWDDHRLGVKVASDAPTYGVRKVAQVAVQVTAPKGRTLPSAEIAFAAVDEALLQLQDNASWDVLTAMMAERPVWVQTSTAQGQVVGKRHYGRKAVAAGGGGGEGAGGDVRRDFQPLLLWRARVPLDAQGRARVAVPLNDALTGFRLVAVASAGADLFGTGSATIRTTQPLQILPGIPPLVREGDRYVATVLARNATAKPMRITLTGRAGTLTLPARTVDVAANDAVTVGWAVVAPPMSEPLPWSVDAVASANRDRVQVVQTIAPAVPVTVWQASLVQLSPSTQFPVALPVGGLPGRGGIDIALSRTLGGTLPGVRAYMAAYPYDCIEQQLSRAVSLGDRAMWDRTAAALPAYLDPDGLVRFFPASWIAGDDSLTAYILRLSADAGWALPAEARERMIAGLQSFVAGRTVRSHAEVLVIDKGTGDAEVAGFGGDLATRRLAAVAALTAAGSATPTMVEPLALTPDAWPTIGVVDWAYILQRLPGIPDAATKLTQAENVLRARLDLQGTRLTLARADDPWQVLASGDTTAARLLTTVAPLPGWRDDIGALAKALMLRQQKGHWDTTPANAVGTLAMADFSRRFERVPVGGTTRVTVGAAARDFAWGSGDPAPQTLAWPPARAPLAATHTGSGAPWATITARAAVPLTKSFASGFAVRRQVFPVSRALPDRWSRGDVMRVRIEVTSRAPVEWVVIDDPVPGGATILGGSLGGRSQILAGGTAQGLQPTFVERKADAVHAHFAWMPKAPVVYEYTLRLGSQGVFRLPPTKVAALYSPEMMALIPNRIVEVAAAK</sequence>
<dbReference type="Pfam" id="PF17973">
    <property type="entry name" value="bMG10"/>
    <property type="match status" value="1"/>
</dbReference>
<feature type="chain" id="PRO_5021863376" evidence="2">
    <location>
        <begin position="26"/>
        <end position="1925"/>
    </location>
</feature>
<dbReference type="SMART" id="SM01359">
    <property type="entry name" value="A2M_N_2"/>
    <property type="match status" value="1"/>
</dbReference>
<dbReference type="Pfam" id="PF00207">
    <property type="entry name" value="A2M"/>
    <property type="match status" value="1"/>
</dbReference>
<evidence type="ECO:0000313" key="6">
    <source>
        <dbReference type="Proteomes" id="UP000317894"/>
    </source>
</evidence>
<comment type="similarity">
    <text evidence="1">Belongs to the protease inhibitor I39 (alpha-2-macroglobulin) family. Bacterial alpha-2-macroglobulin subfamily.</text>
</comment>
<dbReference type="PANTHER" id="PTHR40094">
    <property type="entry name" value="ALPHA-2-MACROGLOBULIN HOMOLOG"/>
    <property type="match status" value="1"/>
</dbReference>